<evidence type="ECO:0000256" key="1">
    <source>
        <dbReference type="ARBA" id="ARBA00023015"/>
    </source>
</evidence>
<dbReference type="PRINTS" id="PR00038">
    <property type="entry name" value="HTHLUXR"/>
</dbReference>
<dbReference type="CDD" id="cd06170">
    <property type="entry name" value="LuxR_C_like"/>
    <property type="match status" value="1"/>
</dbReference>
<evidence type="ECO:0000313" key="6">
    <source>
        <dbReference type="Proteomes" id="UP001501490"/>
    </source>
</evidence>
<proteinExistence type="predicted"/>
<dbReference type="Pfam" id="PF00196">
    <property type="entry name" value="GerE"/>
    <property type="match status" value="1"/>
</dbReference>
<keyword evidence="3" id="KW-0804">Transcription</keyword>
<feature type="domain" description="HTH luxR-type" evidence="4">
    <location>
        <begin position="178"/>
        <end position="243"/>
    </location>
</feature>
<protein>
    <recommendedName>
        <fullName evidence="4">HTH luxR-type domain-containing protein</fullName>
    </recommendedName>
</protein>
<dbReference type="SMART" id="SM00421">
    <property type="entry name" value="HTH_LUXR"/>
    <property type="match status" value="1"/>
</dbReference>
<dbReference type="SUPFAM" id="SSF46894">
    <property type="entry name" value="C-terminal effector domain of the bipartite response regulators"/>
    <property type="match status" value="1"/>
</dbReference>
<comment type="caution">
    <text evidence="5">The sequence shown here is derived from an EMBL/GenBank/DDBJ whole genome shotgun (WGS) entry which is preliminary data.</text>
</comment>
<dbReference type="PROSITE" id="PS50043">
    <property type="entry name" value="HTH_LUXR_2"/>
    <property type="match status" value="1"/>
</dbReference>
<organism evidence="5 6">
    <name type="scientific">Microlunatus ginsengisoli</name>
    <dbReference type="NCBI Taxonomy" id="363863"/>
    <lineage>
        <taxon>Bacteria</taxon>
        <taxon>Bacillati</taxon>
        <taxon>Actinomycetota</taxon>
        <taxon>Actinomycetes</taxon>
        <taxon>Propionibacteriales</taxon>
        <taxon>Propionibacteriaceae</taxon>
        <taxon>Microlunatus</taxon>
    </lineage>
</organism>
<accession>A0ABP7AV91</accession>
<evidence type="ECO:0000259" key="4">
    <source>
        <dbReference type="PROSITE" id="PS50043"/>
    </source>
</evidence>
<dbReference type="PANTHER" id="PTHR44688:SF16">
    <property type="entry name" value="DNA-BINDING TRANSCRIPTIONAL ACTIVATOR DEVR_DOSR"/>
    <property type="match status" value="1"/>
</dbReference>
<dbReference type="Gene3D" id="1.10.10.10">
    <property type="entry name" value="Winged helix-like DNA-binding domain superfamily/Winged helix DNA-binding domain"/>
    <property type="match status" value="1"/>
</dbReference>
<dbReference type="Proteomes" id="UP001501490">
    <property type="component" value="Unassembled WGS sequence"/>
</dbReference>
<evidence type="ECO:0000256" key="3">
    <source>
        <dbReference type="ARBA" id="ARBA00023163"/>
    </source>
</evidence>
<dbReference type="RefSeq" id="WP_344809661.1">
    <property type="nucleotide sequence ID" value="NZ_BAABAB010000050.1"/>
</dbReference>
<evidence type="ECO:0000313" key="5">
    <source>
        <dbReference type="EMBL" id="GAA3640868.1"/>
    </source>
</evidence>
<dbReference type="InterPro" id="IPR016032">
    <property type="entry name" value="Sig_transdc_resp-reg_C-effctor"/>
</dbReference>
<evidence type="ECO:0000256" key="2">
    <source>
        <dbReference type="ARBA" id="ARBA00023125"/>
    </source>
</evidence>
<dbReference type="PROSITE" id="PS00622">
    <property type="entry name" value="HTH_LUXR_1"/>
    <property type="match status" value="1"/>
</dbReference>
<sequence>MDFDEVVAIGSRLSQLPDRTAYRRAAREQLLRLVPADDALWIQAADQFGSGCVAIRGDRFAIDRQLSGDLTRYWTRHVTPRWQTAHVHERTPFRVSDIIAPRRWREQETYHELKYAMPEHQLNIAPPPPARFRCWMLARRASDFTDAEVELAIGLAPVLATLGLMYDRLEPWQEVAQSGNNQADLTARELGVLGALADGLPARAIGRRLGISMRTVDKHLEHIYRKLGCRDRLIAVAIARQLGLLPVIPPPAGTQFPV</sequence>
<keyword evidence="6" id="KW-1185">Reference proteome</keyword>
<keyword evidence="2" id="KW-0238">DNA-binding</keyword>
<name>A0ABP7AV91_9ACTN</name>
<dbReference type="EMBL" id="BAABAB010000050">
    <property type="protein sequence ID" value="GAA3640868.1"/>
    <property type="molecule type" value="Genomic_DNA"/>
</dbReference>
<reference evidence="6" key="1">
    <citation type="journal article" date="2019" name="Int. J. Syst. Evol. Microbiol.">
        <title>The Global Catalogue of Microorganisms (GCM) 10K type strain sequencing project: providing services to taxonomists for standard genome sequencing and annotation.</title>
        <authorList>
            <consortium name="The Broad Institute Genomics Platform"/>
            <consortium name="The Broad Institute Genome Sequencing Center for Infectious Disease"/>
            <person name="Wu L."/>
            <person name="Ma J."/>
        </authorList>
    </citation>
    <scope>NUCLEOTIDE SEQUENCE [LARGE SCALE GENOMIC DNA]</scope>
    <source>
        <strain evidence="6">JCM 16929</strain>
    </source>
</reference>
<dbReference type="InterPro" id="IPR000792">
    <property type="entry name" value="Tscrpt_reg_LuxR_C"/>
</dbReference>
<gene>
    <name evidence="5" type="ORF">GCM10022236_49370</name>
</gene>
<dbReference type="PANTHER" id="PTHR44688">
    <property type="entry name" value="DNA-BINDING TRANSCRIPTIONAL ACTIVATOR DEVR_DOSR"/>
    <property type="match status" value="1"/>
</dbReference>
<keyword evidence="1" id="KW-0805">Transcription regulation</keyword>
<dbReference type="InterPro" id="IPR036388">
    <property type="entry name" value="WH-like_DNA-bd_sf"/>
</dbReference>